<proteinExistence type="predicted"/>
<comment type="caution">
    <text evidence="2">The sequence shown here is derived from an EMBL/GenBank/DDBJ whole genome shotgun (WGS) entry which is preliminary data.</text>
</comment>
<sequence length="202" mass="22861">MYSIPHQTLKGRALQMDGDGSSSNPETNHHEFSEITLRPFDLSDIDDFMEWATDDKVSHFCIWDTYTSREQAVDFINNVAIPHPWLRAICLKNRAVGSISVEPGSGIGVGRGQIGYALASKYWGKGIVTRAVKMVVSTLFLEWPHLERLEALVNVENLGSQRVLEKAGFHKEGVLRKYFFIKGTFRNAEMFSLLRTDRTDVP</sequence>
<keyword evidence="3" id="KW-1185">Reference proteome</keyword>
<reference evidence="2" key="1">
    <citation type="submission" date="2019-11" db="EMBL/GenBank/DDBJ databases">
        <authorList>
            <person name="Liu Y."/>
            <person name="Hou J."/>
            <person name="Li T.-Q."/>
            <person name="Guan C.-H."/>
            <person name="Wu X."/>
            <person name="Wu H.-Z."/>
            <person name="Ling F."/>
            <person name="Zhang R."/>
            <person name="Shi X.-G."/>
            <person name="Ren J.-P."/>
            <person name="Chen E.-F."/>
            <person name="Sun J.-M."/>
        </authorList>
    </citation>
    <scope>NUCLEOTIDE SEQUENCE</scope>
    <source>
        <strain evidence="2">Adult_tree_wgs_1</strain>
        <tissue evidence="2">Leaves</tissue>
    </source>
</reference>
<dbReference type="PANTHER" id="PTHR46067:SF27">
    <property type="entry name" value="ACYL-COA N-ACYLTRANSFERASES (NAT) SUPERFAMILY PROTEIN"/>
    <property type="match status" value="1"/>
</dbReference>
<dbReference type="EMBL" id="WJXA01000004">
    <property type="protein sequence ID" value="KAF7144845.1"/>
    <property type="molecule type" value="Genomic_DNA"/>
</dbReference>
<protein>
    <recommendedName>
        <fullName evidence="1">N-acetyltransferase domain-containing protein</fullName>
    </recommendedName>
</protein>
<evidence type="ECO:0000313" key="3">
    <source>
        <dbReference type="Proteomes" id="UP000626092"/>
    </source>
</evidence>
<evidence type="ECO:0000259" key="1">
    <source>
        <dbReference type="PROSITE" id="PS51186"/>
    </source>
</evidence>
<dbReference type="OrthoDB" id="630895at2759"/>
<feature type="domain" description="N-acetyltransferase" evidence="1">
    <location>
        <begin position="35"/>
        <end position="195"/>
    </location>
</feature>
<dbReference type="SUPFAM" id="SSF55729">
    <property type="entry name" value="Acyl-CoA N-acyltransferases (Nat)"/>
    <property type="match status" value="1"/>
</dbReference>
<organism evidence="2 3">
    <name type="scientific">Rhododendron simsii</name>
    <name type="common">Sims's rhododendron</name>
    <dbReference type="NCBI Taxonomy" id="118357"/>
    <lineage>
        <taxon>Eukaryota</taxon>
        <taxon>Viridiplantae</taxon>
        <taxon>Streptophyta</taxon>
        <taxon>Embryophyta</taxon>
        <taxon>Tracheophyta</taxon>
        <taxon>Spermatophyta</taxon>
        <taxon>Magnoliopsida</taxon>
        <taxon>eudicotyledons</taxon>
        <taxon>Gunneridae</taxon>
        <taxon>Pentapetalae</taxon>
        <taxon>asterids</taxon>
        <taxon>Ericales</taxon>
        <taxon>Ericaceae</taxon>
        <taxon>Ericoideae</taxon>
        <taxon>Rhodoreae</taxon>
        <taxon>Rhododendron</taxon>
    </lineage>
</organism>
<dbReference type="Gene3D" id="3.40.630.30">
    <property type="match status" value="1"/>
</dbReference>
<accession>A0A834H3K5</accession>
<dbReference type="Proteomes" id="UP000626092">
    <property type="component" value="Unassembled WGS sequence"/>
</dbReference>
<dbReference type="PROSITE" id="PS51186">
    <property type="entry name" value="GNAT"/>
    <property type="match status" value="1"/>
</dbReference>
<dbReference type="PANTHER" id="PTHR46067">
    <property type="entry name" value="ACYL-COA N-ACYLTRANSFERASES (NAT) SUPERFAMILY PROTEIN"/>
    <property type="match status" value="1"/>
</dbReference>
<dbReference type="InterPro" id="IPR016181">
    <property type="entry name" value="Acyl_CoA_acyltransferase"/>
</dbReference>
<name>A0A834H3K5_RHOSS</name>
<dbReference type="AlphaFoldDB" id="A0A834H3K5"/>
<evidence type="ECO:0000313" key="2">
    <source>
        <dbReference type="EMBL" id="KAF7144845.1"/>
    </source>
</evidence>
<dbReference type="GO" id="GO:0016747">
    <property type="term" value="F:acyltransferase activity, transferring groups other than amino-acyl groups"/>
    <property type="evidence" value="ECO:0007669"/>
    <property type="project" value="InterPro"/>
</dbReference>
<dbReference type="Pfam" id="PF13302">
    <property type="entry name" value="Acetyltransf_3"/>
    <property type="match status" value="1"/>
</dbReference>
<dbReference type="InterPro" id="IPR000182">
    <property type="entry name" value="GNAT_dom"/>
</dbReference>
<gene>
    <name evidence="2" type="ORF">RHSIM_Rhsim04G0201100</name>
</gene>